<dbReference type="SUPFAM" id="SSF52402">
    <property type="entry name" value="Adenine nucleotide alpha hydrolases-like"/>
    <property type="match status" value="1"/>
</dbReference>
<dbReference type="RefSeq" id="WP_268147287.1">
    <property type="nucleotide sequence ID" value="NZ_JAPPUW010000002.1"/>
</dbReference>
<dbReference type="CDD" id="cd00712">
    <property type="entry name" value="AsnB"/>
    <property type="match status" value="1"/>
</dbReference>
<dbReference type="InterPro" id="IPR014729">
    <property type="entry name" value="Rossmann-like_a/b/a_fold"/>
</dbReference>
<dbReference type="PANTHER" id="PTHR43284">
    <property type="entry name" value="ASPARAGINE SYNTHETASE (GLUTAMINE-HYDROLYZING)"/>
    <property type="match status" value="1"/>
</dbReference>
<comment type="catalytic activity">
    <reaction evidence="7">
        <text>L-aspartate + L-glutamine + ATP + H2O = L-asparagine + L-glutamate + AMP + diphosphate + H(+)</text>
        <dbReference type="Rhea" id="RHEA:12228"/>
        <dbReference type="ChEBI" id="CHEBI:15377"/>
        <dbReference type="ChEBI" id="CHEBI:15378"/>
        <dbReference type="ChEBI" id="CHEBI:29985"/>
        <dbReference type="ChEBI" id="CHEBI:29991"/>
        <dbReference type="ChEBI" id="CHEBI:30616"/>
        <dbReference type="ChEBI" id="CHEBI:33019"/>
        <dbReference type="ChEBI" id="CHEBI:58048"/>
        <dbReference type="ChEBI" id="CHEBI:58359"/>
        <dbReference type="ChEBI" id="CHEBI:456215"/>
        <dbReference type="EC" id="6.3.5.4"/>
    </reaction>
</comment>
<keyword evidence="6 8" id="KW-0315">Glutamine amidotransferase</keyword>
<dbReference type="PROSITE" id="PS51278">
    <property type="entry name" value="GATASE_TYPE_2"/>
    <property type="match status" value="1"/>
</dbReference>
<evidence type="ECO:0000256" key="9">
    <source>
        <dbReference type="PIRSR" id="PIRSR001589-2"/>
    </source>
</evidence>
<dbReference type="GO" id="GO:0006529">
    <property type="term" value="P:asparagine biosynthetic process"/>
    <property type="evidence" value="ECO:0007669"/>
    <property type="project" value="UniProtKB-KW"/>
</dbReference>
<keyword evidence="5 9" id="KW-0067">ATP-binding</keyword>
<proteinExistence type="inferred from homology"/>
<dbReference type="InterPro" id="IPR001962">
    <property type="entry name" value="Asn_synthase"/>
</dbReference>
<dbReference type="EC" id="6.3.5.4" evidence="3"/>
<dbReference type="SUPFAM" id="SSF56235">
    <property type="entry name" value="N-terminal nucleophile aminohydrolases (Ntn hydrolases)"/>
    <property type="match status" value="1"/>
</dbReference>
<dbReference type="AlphaFoldDB" id="A0A9X4LIE2"/>
<evidence type="ECO:0000256" key="1">
    <source>
        <dbReference type="ARBA" id="ARBA00005187"/>
    </source>
</evidence>
<evidence type="ECO:0000256" key="5">
    <source>
        <dbReference type="ARBA" id="ARBA00022840"/>
    </source>
</evidence>
<evidence type="ECO:0000313" key="11">
    <source>
        <dbReference type="EMBL" id="MDG0861430.1"/>
    </source>
</evidence>
<dbReference type="InterPro" id="IPR029055">
    <property type="entry name" value="Ntn_hydrolases_N"/>
</dbReference>
<reference evidence="11" key="1">
    <citation type="submission" date="2019-02" db="EMBL/GenBank/DDBJ databases">
        <title>Draft genome of the type strain Pelomonas aquatica CCUG 52575T.</title>
        <authorList>
            <person name="Gomila M."/>
            <person name="Lalucat J."/>
        </authorList>
    </citation>
    <scope>NUCLEOTIDE SEQUENCE</scope>
    <source>
        <strain evidence="11">CCUG 52575</strain>
    </source>
</reference>
<comment type="pathway">
    <text evidence="1">Amino-acid biosynthesis; L-asparagine biosynthesis; L-asparagine from L-aspartate (L-Gln route): step 1/1.</text>
</comment>
<gene>
    <name evidence="11" type="primary">asnB</name>
    <name evidence="11" type="ORF">EXJ73_02940</name>
</gene>
<dbReference type="InterPro" id="IPR017932">
    <property type="entry name" value="GATase_2_dom"/>
</dbReference>
<evidence type="ECO:0000256" key="6">
    <source>
        <dbReference type="ARBA" id="ARBA00022962"/>
    </source>
</evidence>
<evidence type="ECO:0000256" key="4">
    <source>
        <dbReference type="ARBA" id="ARBA00022741"/>
    </source>
</evidence>
<dbReference type="InterPro" id="IPR033738">
    <property type="entry name" value="AsnB_N"/>
</dbReference>
<dbReference type="GO" id="GO:0005829">
    <property type="term" value="C:cytosol"/>
    <property type="evidence" value="ECO:0007669"/>
    <property type="project" value="TreeGrafter"/>
</dbReference>
<evidence type="ECO:0000256" key="2">
    <source>
        <dbReference type="ARBA" id="ARBA00005752"/>
    </source>
</evidence>
<keyword evidence="4 9" id="KW-0547">Nucleotide-binding</keyword>
<comment type="similarity">
    <text evidence="2">Belongs to the asparagine synthetase family.</text>
</comment>
<evidence type="ECO:0000313" key="12">
    <source>
        <dbReference type="Proteomes" id="UP001152766"/>
    </source>
</evidence>
<dbReference type="PANTHER" id="PTHR43284:SF1">
    <property type="entry name" value="ASPARAGINE SYNTHETASE"/>
    <property type="match status" value="1"/>
</dbReference>
<organism evidence="11 12">
    <name type="scientific">Pelomonas aquatica</name>
    <dbReference type="NCBI Taxonomy" id="431058"/>
    <lineage>
        <taxon>Bacteria</taxon>
        <taxon>Pseudomonadati</taxon>
        <taxon>Pseudomonadota</taxon>
        <taxon>Betaproteobacteria</taxon>
        <taxon>Burkholderiales</taxon>
        <taxon>Sphaerotilaceae</taxon>
        <taxon>Roseateles</taxon>
    </lineage>
</organism>
<accession>A0A9X4LIE2</accession>
<dbReference type="InterPro" id="IPR006426">
    <property type="entry name" value="Asn_synth_AEB"/>
</dbReference>
<dbReference type="Gene3D" id="3.40.50.620">
    <property type="entry name" value="HUPs"/>
    <property type="match status" value="1"/>
</dbReference>
<dbReference type="CDD" id="cd01991">
    <property type="entry name" value="Asn_synthase_B_C"/>
    <property type="match status" value="1"/>
</dbReference>
<dbReference type="Proteomes" id="UP001152766">
    <property type="component" value="Unassembled WGS sequence"/>
</dbReference>
<feature type="binding site" evidence="9">
    <location>
        <position position="280"/>
    </location>
    <ligand>
        <name>ATP</name>
        <dbReference type="ChEBI" id="CHEBI:30616"/>
    </ligand>
</feature>
<comment type="caution">
    <text evidence="11">The sequence shown here is derived from an EMBL/GenBank/DDBJ whole genome shotgun (WGS) entry which is preliminary data.</text>
</comment>
<dbReference type="GO" id="GO:0005524">
    <property type="term" value="F:ATP binding"/>
    <property type="evidence" value="ECO:0007669"/>
    <property type="project" value="UniProtKB-KW"/>
</dbReference>
<feature type="active site" description="For GATase activity" evidence="8">
    <location>
        <position position="17"/>
    </location>
</feature>
<feature type="domain" description="Glutamine amidotransferase type-2" evidence="10">
    <location>
        <begin position="17"/>
        <end position="230"/>
    </location>
</feature>
<name>A0A9X4LIE2_9BURK</name>
<dbReference type="NCBIfam" id="TIGR01536">
    <property type="entry name" value="asn_synth_AEB"/>
    <property type="match status" value="1"/>
</dbReference>
<dbReference type="GO" id="GO:0004066">
    <property type="term" value="F:asparagine synthase (glutamine-hydrolyzing) activity"/>
    <property type="evidence" value="ECO:0007669"/>
    <property type="project" value="UniProtKB-EC"/>
</dbReference>
<keyword evidence="12" id="KW-1185">Reference proteome</keyword>
<sequence length="645" mass="71851">MGRAHRSRRVHKVRNMCGINGCLTRLAARQGELGERVAAMNAAIAHRGPDGSGVFEREGVALGHQRLAIIDLSNAGAQPMRSRDGALTLVFNGEIYNYLELMQELQALGCEFQSHSDSEVILHAYRTWGEGCVRRFNGMWAFAIWDEAERKLFASRDRLGVKPFFYVESEQELLFSSEIAGLRAVKPLNRANLAKLHDYLAYGYRTNNGETMFEGVRELLPGHEMVWRLEGRGAERRRYWNLDATHVALPPPAERADMFADLLRDAVRLRFRSDVPVALLQSGGIDSSVICTIVNDEIDAGHLGSLETVTAFTATHPGHAYDEAANVRALMGTCPHIRSVELTPGGEALAQDFRAYVRAMQEPMSSAPSYAHWKLMQAVRAQGIKVVINGQGADEALAGYGYYIRGYRMLDLLQTHSGAAWAEAKAIRGNMPFGWGGLLTQTVKAMLGRRLASQLRARFVEGSSAMLSPEFRRAHDGYLPDLPMAGGGRNLDRHLRGQLHDYGFNQILHYEDQSSMSQGIEIRSPFVDYRLMELAFSLPDEDKFSGGITKKILRDAFRPRVPRQIIDSKLKLGFATPFADWLKGAALQAFVRELVNSPSFKQRSLWRAGPLAAKLSDPQAALQGFPAWRFIMAALWLDEFGITNA</sequence>
<dbReference type="InterPro" id="IPR051786">
    <property type="entry name" value="ASN_synthetase/amidase"/>
</dbReference>
<keyword evidence="8" id="KW-0061">Asparagine biosynthesis</keyword>
<dbReference type="EMBL" id="SGUG01000003">
    <property type="protein sequence ID" value="MDG0861430.1"/>
    <property type="molecule type" value="Genomic_DNA"/>
</dbReference>
<dbReference type="Pfam" id="PF13537">
    <property type="entry name" value="GATase_7"/>
    <property type="match status" value="1"/>
</dbReference>
<dbReference type="Pfam" id="PF00733">
    <property type="entry name" value="Asn_synthase"/>
    <property type="match status" value="1"/>
</dbReference>
<dbReference type="PIRSF" id="PIRSF001589">
    <property type="entry name" value="Asn_synthetase_glu-h"/>
    <property type="match status" value="1"/>
</dbReference>
<keyword evidence="8" id="KW-0028">Amino-acid biosynthesis</keyword>
<evidence type="ECO:0000256" key="3">
    <source>
        <dbReference type="ARBA" id="ARBA00012737"/>
    </source>
</evidence>
<feature type="binding site" evidence="9">
    <location>
        <position position="117"/>
    </location>
    <ligand>
        <name>L-glutamine</name>
        <dbReference type="ChEBI" id="CHEBI:58359"/>
    </ligand>
</feature>
<evidence type="ECO:0000256" key="8">
    <source>
        <dbReference type="PIRSR" id="PIRSR001589-1"/>
    </source>
</evidence>
<keyword evidence="11" id="KW-0436">Ligase</keyword>
<dbReference type="Gene3D" id="3.60.20.10">
    <property type="entry name" value="Glutamine Phosphoribosylpyrophosphate, subunit 1, domain 1"/>
    <property type="match status" value="1"/>
</dbReference>
<evidence type="ECO:0000259" key="10">
    <source>
        <dbReference type="PROSITE" id="PS51278"/>
    </source>
</evidence>
<protein>
    <recommendedName>
        <fullName evidence="3">asparagine synthase (glutamine-hydrolyzing)</fullName>
        <ecNumber evidence="3">6.3.5.4</ecNumber>
    </recommendedName>
</protein>
<evidence type="ECO:0000256" key="7">
    <source>
        <dbReference type="ARBA" id="ARBA00048741"/>
    </source>
</evidence>